<dbReference type="HOGENOM" id="CLU_000445_11_28_7"/>
<sequence length="310" mass="35033">METMTKPTILIVDDMAANITILSDLLQDDYKIKVAKNGQKALEIAKGSEKPDLILMDIEMPEMSGYEVCKELKNTPSTNNIPVIFVTARNDVKDEEYGLNLGAVDYISKPFHPTIVKIRVKNHITLKLKGDWLEDLSRIDGLTHIPNRRYFDEEYQKKCKEMIREHKTVAILMIDVDYFKRYNDHYGHGKGDECLIKIAGALKSSLKRPSDMVARYGGEEFIVILQNIDHEGAANVAQNLIKAVSDLGIKHEYSSTADHVTISLGMAFKPADEKVCTEELLKTADDALYRAKEGGRNQLVIFENKMTPKE</sequence>
<dbReference type="eggNOG" id="COG3706">
    <property type="taxonomic scope" value="Bacteria"/>
</dbReference>
<evidence type="ECO:0000313" key="6">
    <source>
        <dbReference type="EMBL" id="ADR34681.1"/>
    </source>
</evidence>
<protein>
    <recommendedName>
        <fullName evidence="1">diguanylate cyclase</fullName>
        <ecNumber evidence="1">2.7.7.65</ecNumber>
    </recommendedName>
</protein>
<dbReference type="InterPro" id="IPR001789">
    <property type="entry name" value="Sig_transdc_resp-reg_receiver"/>
</dbReference>
<dbReference type="Pfam" id="PF00990">
    <property type="entry name" value="GGDEF"/>
    <property type="match status" value="1"/>
</dbReference>
<evidence type="ECO:0000256" key="3">
    <source>
        <dbReference type="PROSITE-ProRule" id="PRU00169"/>
    </source>
</evidence>
<dbReference type="InterPro" id="IPR011006">
    <property type="entry name" value="CheY-like_superfamily"/>
</dbReference>
<dbReference type="GO" id="GO:0043709">
    <property type="term" value="P:cell adhesion involved in single-species biofilm formation"/>
    <property type="evidence" value="ECO:0007669"/>
    <property type="project" value="TreeGrafter"/>
</dbReference>
<evidence type="ECO:0000313" key="7">
    <source>
        <dbReference type="Proteomes" id="UP000008721"/>
    </source>
</evidence>
<dbReference type="AlphaFoldDB" id="E4U2J4"/>
<dbReference type="Pfam" id="PF00072">
    <property type="entry name" value="Response_reg"/>
    <property type="match status" value="1"/>
</dbReference>
<keyword evidence="3" id="KW-0597">Phosphoprotein</keyword>
<dbReference type="PROSITE" id="PS50110">
    <property type="entry name" value="RESPONSE_REGULATORY"/>
    <property type="match status" value="1"/>
</dbReference>
<dbReference type="SUPFAM" id="SSF52172">
    <property type="entry name" value="CheY-like"/>
    <property type="match status" value="1"/>
</dbReference>
<dbReference type="SUPFAM" id="SSF55073">
    <property type="entry name" value="Nucleotide cyclase"/>
    <property type="match status" value="1"/>
</dbReference>
<dbReference type="InterPro" id="IPR000160">
    <property type="entry name" value="GGDEF_dom"/>
</dbReference>
<reference evidence="6 7" key="1">
    <citation type="journal article" date="2012" name="Stand. Genomic Sci.">
        <title>Complete genome sequence of the sulfur compounds oxidizing chemolithoautotroph Sulfuricurvum kujiense type strain (YK-1(T)).</title>
        <authorList>
            <person name="Han C."/>
            <person name="Kotsyurbenko O."/>
            <person name="Chertkov O."/>
            <person name="Held B."/>
            <person name="Lapidus A."/>
            <person name="Nolan M."/>
            <person name="Lucas S."/>
            <person name="Hammon N."/>
            <person name="Deshpande S."/>
            <person name="Cheng J.F."/>
            <person name="Tapia R."/>
            <person name="Goodwin L.A."/>
            <person name="Pitluck S."/>
            <person name="Liolios K."/>
            <person name="Pagani I."/>
            <person name="Ivanova N."/>
            <person name="Mavromatis K."/>
            <person name="Mikhailova N."/>
            <person name="Pati A."/>
            <person name="Chen A."/>
            <person name="Palaniappan K."/>
            <person name="Land M."/>
            <person name="Hauser L."/>
            <person name="Chang Y.J."/>
            <person name="Jeffries C.D."/>
            <person name="Brambilla E.M."/>
            <person name="Rohde M."/>
            <person name="Spring S."/>
            <person name="Sikorski J."/>
            <person name="Goker M."/>
            <person name="Woyke T."/>
            <person name="Bristow J."/>
            <person name="Eisen J.A."/>
            <person name="Markowitz V."/>
            <person name="Hugenholtz P."/>
            <person name="Kyrpides N.C."/>
            <person name="Klenk H.P."/>
            <person name="Detter J.C."/>
        </authorList>
    </citation>
    <scope>NUCLEOTIDE SEQUENCE [LARGE SCALE GENOMIC DNA]</scope>
    <source>
        <strain evidence="7">ATCC BAA-921 / DSM 16994 / JCM 11577 / YK-1</strain>
    </source>
</reference>
<dbReference type="InterPro" id="IPR050469">
    <property type="entry name" value="Diguanylate_Cyclase"/>
</dbReference>
<dbReference type="PANTHER" id="PTHR45138">
    <property type="entry name" value="REGULATORY COMPONENTS OF SENSORY TRANSDUCTION SYSTEM"/>
    <property type="match status" value="1"/>
</dbReference>
<feature type="modified residue" description="4-aspartylphosphate" evidence="3">
    <location>
        <position position="57"/>
    </location>
</feature>
<feature type="domain" description="GGDEF" evidence="5">
    <location>
        <begin position="167"/>
        <end position="304"/>
    </location>
</feature>
<dbReference type="GO" id="GO:0005886">
    <property type="term" value="C:plasma membrane"/>
    <property type="evidence" value="ECO:0007669"/>
    <property type="project" value="TreeGrafter"/>
</dbReference>
<evidence type="ECO:0000259" key="5">
    <source>
        <dbReference type="PROSITE" id="PS50887"/>
    </source>
</evidence>
<accession>E4U2J4</accession>
<dbReference type="Proteomes" id="UP000008721">
    <property type="component" value="Chromosome"/>
</dbReference>
<dbReference type="STRING" id="709032.Sulku_2021"/>
<dbReference type="EMBL" id="CP002355">
    <property type="protein sequence ID" value="ADR34681.1"/>
    <property type="molecule type" value="Genomic_DNA"/>
</dbReference>
<evidence type="ECO:0000256" key="2">
    <source>
        <dbReference type="ARBA" id="ARBA00034247"/>
    </source>
</evidence>
<comment type="catalytic activity">
    <reaction evidence="2">
        <text>2 GTP = 3',3'-c-di-GMP + 2 diphosphate</text>
        <dbReference type="Rhea" id="RHEA:24898"/>
        <dbReference type="ChEBI" id="CHEBI:33019"/>
        <dbReference type="ChEBI" id="CHEBI:37565"/>
        <dbReference type="ChEBI" id="CHEBI:58805"/>
        <dbReference type="EC" id="2.7.7.65"/>
    </reaction>
</comment>
<dbReference type="Gene3D" id="3.40.50.2300">
    <property type="match status" value="1"/>
</dbReference>
<dbReference type="SMART" id="SM00267">
    <property type="entry name" value="GGDEF"/>
    <property type="match status" value="1"/>
</dbReference>
<dbReference type="InterPro" id="IPR029787">
    <property type="entry name" value="Nucleotide_cyclase"/>
</dbReference>
<dbReference type="PROSITE" id="PS50887">
    <property type="entry name" value="GGDEF"/>
    <property type="match status" value="1"/>
</dbReference>
<dbReference type="FunFam" id="3.30.70.270:FF:000001">
    <property type="entry name" value="Diguanylate cyclase domain protein"/>
    <property type="match status" value="1"/>
</dbReference>
<gene>
    <name evidence="6" type="ordered locus">Sulku_2021</name>
</gene>
<dbReference type="GO" id="GO:1902201">
    <property type="term" value="P:negative regulation of bacterial-type flagellum-dependent cell motility"/>
    <property type="evidence" value="ECO:0007669"/>
    <property type="project" value="TreeGrafter"/>
</dbReference>
<dbReference type="OrthoDB" id="9778432at2"/>
<name>E4U2J4_SULKY</name>
<dbReference type="EC" id="2.7.7.65" evidence="1"/>
<dbReference type="SMART" id="SM00448">
    <property type="entry name" value="REC"/>
    <property type="match status" value="1"/>
</dbReference>
<feature type="domain" description="Response regulatory" evidence="4">
    <location>
        <begin position="8"/>
        <end position="124"/>
    </location>
</feature>
<dbReference type="NCBIfam" id="TIGR00254">
    <property type="entry name" value="GGDEF"/>
    <property type="match status" value="1"/>
</dbReference>
<dbReference type="PANTHER" id="PTHR45138:SF9">
    <property type="entry name" value="DIGUANYLATE CYCLASE DGCM-RELATED"/>
    <property type="match status" value="1"/>
</dbReference>
<dbReference type="CDD" id="cd01949">
    <property type="entry name" value="GGDEF"/>
    <property type="match status" value="1"/>
</dbReference>
<evidence type="ECO:0000256" key="1">
    <source>
        <dbReference type="ARBA" id="ARBA00012528"/>
    </source>
</evidence>
<evidence type="ECO:0000259" key="4">
    <source>
        <dbReference type="PROSITE" id="PS50110"/>
    </source>
</evidence>
<dbReference type="Gene3D" id="3.30.70.270">
    <property type="match status" value="1"/>
</dbReference>
<dbReference type="GO" id="GO:0000160">
    <property type="term" value="P:phosphorelay signal transduction system"/>
    <property type="evidence" value="ECO:0007669"/>
    <property type="project" value="InterPro"/>
</dbReference>
<organism evidence="6 7">
    <name type="scientific">Sulfuricurvum kujiense (strain ATCC BAA-921 / DSM 16994 / JCM 11577 / YK-1)</name>
    <dbReference type="NCBI Taxonomy" id="709032"/>
    <lineage>
        <taxon>Bacteria</taxon>
        <taxon>Pseudomonadati</taxon>
        <taxon>Campylobacterota</taxon>
        <taxon>Epsilonproteobacteria</taxon>
        <taxon>Campylobacterales</taxon>
        <taxon>Sulfurimonadaceae</taxon>
        <taxon>Sulfuricurvum</taxon>
    </lineage>
</organism>
<dbReference type="KEGG" id="sku:Sulku_2021"/>
<dbReference type="RefSeq" id="WP_013460878.1">
    <property type="nucleotide sequence ID" value="NC_014762.1"/>
</dbReference>
<dbReference type="GO" id="GO:0052621">
    <property type="term" value="F:diguanylate cyclase activity"/>
    <property type="evidence" value="ECO:0007669"/>
    <property type="project" value="UniProtKB-EC"/>
</dbReference>
<keyword evidence="7" id="KW-1185">Reference proteome</keyword>
<dbReference type="InterPro" id="IPR043128">
    <property type="entry name" value="Rev_trsase/Diguanyl_cyclase"/>
</dbReference>
<proteinExistence type="predicted"/>